<dbReference type="Proteomes" id="UP000646244">
    <property type="component" value="Unassembled WGS sequence"/>
</dbReference>
<protein>
    <submittedName>
        <fullName evidence="1">Uncharacterized protein</fullName>
    </submittedName>
</protein>
<name>A0A918U3I2_STRCJ</name>
<comment type="caution">
    <text evidence="1">The sequence shown here is derived from an EMBL/GenBank/DDBJ whole genome shotgun (WGS) entry which is preliminary data.</text>
</comment>
<organism evidence="1 2">
    <name type="scientific">Streptomyces cinnamoneus</name>
    <name type="common">Streptoverticillium cinnamoneum</name>
    <dbReference type="NCBI Taxonomy" id="53446"/>
    <lineage>
        <taxon>Bacteria</taxon>
        <taxon>Bacillati</taxon>
        <taxon>Actinomycetota</taxon>
        <taxon>Actinomycetes</taxon>
        <taxon>Kitasatosporales</taxon>
        <taxon>Streptomycetaceae</taxon>
        <taxon>Streptomyces</taxon>
        <taxon>Streptomyces cinnamoneus group</taxon>
    </lineage>
</organism>
<accession>A0A918U3I2</accession>
<evidence type="ECO:0000313" key="2">
    <source>
        <dbReference type="Proteomes" id="UP000646244"/>
    </source>
</evidence>
<proteinExistence type="predicted"/>
<dbReference type="InterPro" id="IPR045436">
    <property type="entry name" value="DUF6507"/>
</dbReference>
<dbReference type="EMBL" id="BMVB01000036">
    <property type="protein sequence ID" value="GHC72384.1"/>
    <property type="molecule type" value="Genomic_DNA"/>
</dbReference>
<dbReference type="Pfam" id="PF20117">
    <property type="entry name" value="DUF6507"/>
    <property type="match status" value="1"/>
</dbReference>
<reference evidence="1" key="2">
    <citation type="submission" date="2020-09" db="EMBL/GenBank/DDBJ databases">
        <authorList>
            <person name="Sun Q."/>
            <person name="Ohkuma M."/>
        </authorList>
    </citation>
    <scope>NUCLEOTIDE SEQUENCE</scope>
    <source>
        <strain evidence="1">JCM 4633</strain>
    </source>
</reference>
<dbReference type="RefSeq" id="WP_190113040.1">
    <property type="nucleotide sequence ID" value="NZ_BMVB01000036.1"/>
</dbReference>
<sequence>MSQWDIKPAGVRGVISRTSEVIGKLGDESTSYSTHTQSAAGHAGALVGPCDASQGLVGLALAAYTQHATPELAFIAVRAKKSLQGAIDATAAYEEGDLEMAANKQAAACKAPTPEELAAVLGKRGDKK</sequence>
<evidence type="ECO:0000313" key="1">
    <source>
        <dbReference type="EMBL" id="GHC72384.1"/>
    </source>
</evidence>
<gene>
    <name evidence="1" type="ORF">GCM10010507_59400</name>
</gene>
<reference evidence="1" key="1">
    <citation type="journal article" date="2014" name="Int. J. Syst. Evol. Microbiol.">
        <title>Complete genome sequence of Corynebacterium casei LMG S-19264T (=DSM 44701T), isolated from a smear-ripened cheese.</title>
        <authorList>
            <consortium name="US DOE Joint Genome Institute (JGI-PGF)"/>
            <person name="Walter F."/>
            <person name="Albersmeier A."/>
            <person name="Kalinowski J."/>
            <person name="Ruckert C."/>
        </authorList>
    </citation>
    <scope>NUCLEOTIDE SEQUENCE</scope>
    <source>
        <strain evidence="1">JCM 4633</strain>
    </source>
</reference>
<dbReference type="AlphaFoldDB" id="A0A918U3I2"/>